<evidence type="ECO:0000313" key="2">
    <source>
        <dbReference type="EMBL" id="CDF38567.1"/>
    </source>
</evidence>
<dbReference type="OrthoDB" id="103564at2759"/>
<keyword evidence="3" id="KW-1185">Reference proteome</keyword>
<dbReference type="SUPFAM" id="SSF53098">
    <property type="entry name" value="Ribonuclease H-like"/>
    <property type="match status" value="1"/>
</dbReference>
<dbReference type="PhylomeDB" id="R7QJ79"/>
<gene>
    <name evidence="2" type="ORF">CHC_T00001151001</name>
</gene>
<dbReference type="InterPro" id="IPR012337">
    <property type="entry name" value="RNaseH-like_sf"/>
</dbReference>
<dbReference type="Gene3D" id="3.30.420.10">
    <property type="entry name" value="Ribonuclease H-like superfamily/Ribonuclease H"/>
    <property type="match status" value="1"/>
</dbReference>
<dbReference type="GeneID" id="17326191"/>
<dbReference type="GO" id="GO:0003676">
    <property type="term" value="F:nucleic acid binding"/>
    <property type="evidence" value="ECO:0007669"/>
    <property type="project" value="InterPro"/>
</dbReference>
<dbReference type="Gramene" id="CDF38567">
    <property type="protein sequence ID" value="CDF38567"/>
    <property type="gene ID" value="CHC_T00001151001"/>
</dbReference>
<dbReference type="EMBL" id="HG001945">
    <property type="protein sequence ID" value="CDF38567.1"/>
    <property type="molecule type" value="Genomic_DNA"/>
</dbReference>
<organism evidence="2 3">
    <name type="scientific">Chondrus crispus</name>
    <name type="common">Carrageen Irish moss</name>
    <name type="synonym">Polymorpha crispa</name>
    <dbReference type="NCBI Taxonomy" id="2769"/>
    <lineage>
        <taxon>Eukaryota</taxon>
        <taxon>Rhodophyta</taxon>
        <taxon>Florideophyceae</taxon>
        <taxon>Rhodymeniophycidae</taxon>
        <taxon>Gigartinales</taxon>
        <taxon>Gigartinaceae</taxon>
        <taxon>Chondrus</taxon>
    </lineage>
</organism>
<dbReference type="RefSeq" id="XP_005718472.1">
    <property type="nucleotide sequence ID" value="XM_005718415.1"/>
</dbReference>
<dbReference type="PANTHER" id="PTHR23022:SF129">
    <property type="entry name" value="TRANSPOSABLE ELEMENT TC3 TRANSPOSASE"/>
    <property type="match status" value="1"/>
</dbReference>
<dbReference type="Pfam" id="PF13358">
    <property type="entry name" value="DDE_3"/>
    <property type="match status" value="1"/>
</dbReference>
<dbReference type="Proteomes" id="UP000012073">
    <property type="component" value="Unassembled WGS sequence"/>
</dbReference>
<dbReference type="InterPro" id="IPR038717">
    <property type="entry name" value="Tc1-like_DDE_dom"/>
</dbReference>
<evidence type="ECO:0000259" key="1">
    <source>
        <dbReference type="Pfam" id="PF13358"/>
    </source>
</evidence>
<dbReference type="STRING" id="2769.R7QJ79"/>
<feature type="domain" description="Tc1-like transposase DDE" evidence="1">
    <location>
        <begin position="20"/>
        <end position="91"/>
    </location>
</feature>
<name>R7QJ79_CHOCR</name>
<reference evidence="3" key="1">
    <citation type="journal article" date="2013" name="Proc. Natl. Acad. Sci. U.S.A.">
        <title>Genome structure and metabolic features in the red seaweed Chondrus crispus shed light on evolution of the Archaeplastida.</title>
        <authorList>
            <person name="Collen J."/>
            <person name="Porcel B."/>
            <person name="Carre W."/>
            <person name="Ball S.G."/>
            <person name="Chaparro C."/>
            <person name="Tonon T."/>
            <person name="Barbeyron T."/>
            <person name="Michel G."/>
            <person name="Noel B."/>
            <person name="Valentin K."/>
            <person name="Elias M."/>
            <person name="Artiguenave F."/>
            <person name="Arun A."/>
            <person name="Aury J.M."/>
            <person name="Barbosa-Neto J.F."/>
            <person name="Bothwell J.H."/>
            <person name="Bouget F.Y."/>
            <person name="Brillet L."/>
            <person name="Cabello-Hurtado F."/>
            <person name="Capella-Gutierrez S."/>
            <person name="Charrier B."/>
            <person name="Cladiere L."/>
            <person name="Cock J.M."/>
            <person name="Coelho S.M."/>
            <person name="Colleoni C."/>
            <person name="Czjzek M."/>
            <person name="Da Silva C."/>
            <person name="Delage L."/>
            <person name="Denoeud F."/>
            <person name="Deschamps P."/>
            <person name="Dittami S.M."/>
            <person name="Gabaldon T."/>
            <person name="Gachon C.M."/>
            <person name="Groisillier A."/>
            <person name="Herve C."/>
            <person name="Jabbari K."/>
            <person name="Katinka M."/>
            <person name="Kloareg B."/>
            <person name="Kowalczyk N."/>
            <person name="Labadie K."/>
            <person name="Leblanc C."/>
            <person name="Lopez P.J."/>
            <person name="McLachlan D.H."/>
            <person name="Meslet-Cladiere L."/>
            <person name="Moustafa A."/>
            <person name="Nehr Z."/>
            <person name="Nyvall Collen P."/>
            <person name="Panaud O."/>
            <person name="Partensky F."/>
            <person name="Poulain J."/>
            <person name="Rensing S.A."/>
            <person name="Rousvoal S."/>
            <person name="Samson G."/>
            <person name="Symeonidi A."/>
            <person name="Weissenbach J."/>
            <person name="Zambounis A."/>
            <person name="Wincker P."/>
            <person name="Boyen C."/>
        </authorList>
    </citation>
    <scope>NUCLEOTIDE SEQUENCE [LARGE SCALE GENOMIC DNA]</scope>
    <source>
        <strain evidence="3">cv. Stackhouse</strain>
    </source>
</reference>
<dbReference type="OMA" id="FHNARLT"/>
<dbReference type="InterPro" id="IPR036397">
    <property type="entry name" value="RNaseH_sf"/>
</dbReference>
<dbReference type="KEGG" id="ccp:CHC_T00001151001"/>
<dbReference type="PANTHER" id="PTHR23022">
    <property type="entry name" value="TRANSPOSABLE ELEMENT-RELATED"/>
    <property type="match status" value="1"/>
</dbReference>
<evidence type="ECO:0000313" key="3">
    <source>
        <dbReference type="Proteomes" id="UP000012073"/>
    </source>
</evidence>
<protein>
    <recommendedName>
        <fullName evidence="1">Tc1-like transposase DDE domain-containing protein</fullName>
    </recommendedName>
</protein>
<sequence length="130" mass="14801">MQNSTKCTTTLTNYLLPFAERMHGNGWVFQLDNASIHRSKVTEAWFIANNINLMSWPAQSPDLNPIENVWGVLARAVYAGCRQYNTVDDLKSAVLEEWSKLDRKYLYGLVKSMHKRCLDVIEAGGGKKSY</sequence>
<dbReference type="AlphaFoldDB" id="R7QJ79"/>
<proteinExistence type="predicted"/>
<dbReference type="InterPro" id="IPR052338">
    <property type="entry name" value="Transposase_5"/>
</dbReference>
<accession>R7QJ79</accession>